<reference evidence="2" key="1">
    <citation type="journal article" date="2022" name="Mol. Ecol. Resour.">
        <title>The genomes of chicory, endive, great burdock and yacon provide insights into Asteraceae palaeo-polyploidization history and plant inulin production.</title>
        <authorList>
            <person name="Fan W."/>
            <person name="Wang S."/>
            <person name="Wang H."/>
            <person name="Wang A."/>
            <person name="Jiang F."/>
            <person name="Liu H."/>
            <person name="Zhao H."/>
            <person name="Xu D."/>
            <person name="Zhang Y."/>
        </authorList>
    </citation>
    <scope>NUCLEOTIDE SEQUENCE [LARGE SCALE GENOMIC DNA]</scope>
    <source>
        <strain evidence="2">cv. Yunnan</strain>
    </source>
</reference>
<reference evidence="1 2" key="2">
    <citation type="journal article" date="2022" name="Mol. Ecol. Resour.">
        <title>The genomes of chicory, endive, great burdock and yacon provide insights into Asteraceae paleo-polyploidization history and plant inulin production.</title>
        <authorList>
            <person name="Fan W."/>
            <person name="Wang S."/>
            <person name="Wang H."/>
            <person name="Wang A."/>
            <person name="Jiang F."/>
            <person name="Liu H."/>
            <person name="Zhao H."/>
            <person name="Xu D."/>
            <person name="Zhang Y."/>
        </authorList>
    </citation>
    <scope>NUCLEOTIDE SEQUENCE [LARGE SCALE GENOMIC DNA]</scope>
    <source>
        <strain evidence="2">cv. Yunnan</strain>
        <tissue evidence="1">Leaves</tissue>
    </source>
</reference>
<keyword evidence="2" id="KW-1185">Reference proteome</keyword>
<protein>
    <submittedName>
        <fullName evidence="1">Uncharacterized protein</fullName>
    </submittedName>
</protein>
<name>A0ACB9IW42_9ASTR</name>
<comment type="caution">
    <text evidence="1">The sequence shown here is derived from an EMBL/GenBank/DDBJ whole genome shotgun (WGS) entry which is preliminary data.</text>
</comment>
<proteinExistence type="predicted"/>
<evidence type="ECO:0000313" key="2">
    <source>
        <dbReference type="Proteomes" id="UP001056120"/>
    </source>
</evidence>
<gene>
    <name evidence="1" type="ORF">L1987_17194</name>
</gene>
<evidence type="ECO:0000313" key="1">
    <source>
        <dbReference type="EMBL" id="KAI3812484.1"/>
    </source>
</evidence>
<accession>A0ACB9IW42</accession>
<sequence>MVTTSPGFRSPPPPPSTYKSYFHTITFTISSSFWILSYFYFYTDVFIQKIGAVDRTSNRKPEFLQYIIFSRDRGRKFVILSFY</sequence>
<organism evidence="1 2">
    <name type="scientific">Smallanthus sonchifolius</name>
    <dbReference type="NCBI Taxonomy" id="185202"/>
    <lineage>
        <taxon>Eukaryota</taxon>
        <taxon>Viridiplantae</taxon>
        <taxon>Streptophyta</taxon>
        <taxon>Embryophyta</taxon>
        <taxon>Tracheophyta</taxon>
        <taxon>Spermatophyta</taxon>
        <taxon>Magnoliopsida</taxon>
        <taxon>eudicotyledons</taxon>
        <taxon>Gunneridae</taxon>
        <taxon>Pentapetalae</taxon>
        <taxon>asterids</taxon>
        <taxon>campanulids</taxon>
        <taxon>Asterales</taxon>
        <taxon>Asteraceae</taxon>
        <taxon>Asteroideae</taxon>
        <taxon>Heliantheae alliance</taxon>
        <taxon>Millerieae</taxon>
        <taxon>Smallanthus</taxon>
    </lineage>
</organism>
<dbReference type="EMBL" id="CM042023">
    <property type="protein sequence ID" value="KAI3812484.1"/>
    <property type="molecule type" value="Genomic_DNA"/>
</dbReference>
<dbReference type="Proteomes" id="UP001056120">
    <property type="component" value="Linkage Group LG06"/>
</dbReference>